<protein>
    <recommendedName>
        <fullName evidence="5">Osiris 6</fullName>
    </recommendedName>
</protein>
<feature type="chain" id="PRO_5005344267" description="Osiris 6" evidence="2">
    <location>
        <begin position="20"/>
        <end position="236"/>
    </location>
</feature>
<feature type="transmembrane region" description="Helical" evidence="1">
    <location>
        <begin position="158"/>
        <end position="180"/>
    </location>
</feature>
<dbReference type="PANTHER" id="PTHR21879">
    <property type="entry name" value="FI03362P-RELATED-RELATED"/>
    <property type="match status" value="1"/>
</dbReference>
<reference evidence="3 4" key="1">
    <citation type="journal article" date="2010" name="Science">
        <title>Genomic comparison of the ants Camponotus floridanus and Harpegnathos saltator.</title>
        <authorList>
            <person name="Bonasio R."/>
            <person name="Zhang G."/>
            <person name="Ye C."/>
            <person name="Mutti N.S."/>
            <person name="Fang X."/>
            <person name="Qin N."/>
            <person name="Donahue G."/>
            <person name="Yang P."/>
            <person name="Li Q."/>
            <person name="Li C."/>
            <person name="Zhang P."/>
            <person name="Huang Z."/>
            <person name="Berger S.L."/>
            <person name="Reinberg D."/>
            <person name="Wang J."/>
            <person name="Liebig J."/>
        </authorList>
    </citation>
    <scope>NUCLEOTIDE SEQUENCE [LARGE SCALE GENOMIC DNA]</scope>
    <source>
        <strain evidence="3 4">R22 G/1</strain>
    </source>
</reference>
<name>E2B2W5_HARSA</name>
<dbReference type="InterPro" id="IPR012464">
    <property type="entry name" value="DUF1676"/>
</dbReference>
<organism evidence="4">
    <name type="scientific">Harpegnathos saltator</name>
    <name type="common">Jerdon's jumping ant</name>
    <dbReference type="NCBI Taxonomy" id="610380"/>
    <lineage>
        <taxon>Eukaryota</taxon>
        <taxon>Metazoa</taxon>
        <taxon>Ecdysozoa</taxon>
        <taxon>Arthropoda</taxon>
        <taxon>Hexapoda</taxon>
        <taxon>Insecta</taxon>
        <taxon>Pterygota</taxon>
        <taxon>Neoptera</taxon>
        <taxon>Endopterygota</taxon>
        <taxon>Hymenoptera</taxon>
        <taxon>Apocrita</taxon>
        <taxon>Aculeata</taxon>
        <taxon>Formicoidea</taxon>
        <taxon>Formicidae</taxon>
        <taxon>Ponerinae</taxon>
        <taxon>Ponerini</taxon>
        <taxon>Harpegnathos</taxon>
    </lineage>
</organism>
<dbReference type="OMA" id="HSIAYAG"/>
<evidence type="ECO:0000313" key="4">
    <source>
        <dbReference type="Proteomes" id="UP000008237"/>
    </source>
</evidence>
<evidence type="ECO:0008006" key="5">
    <source>
        <dbReference type="Google" id="ProtNLM"/>
    </source>
</evidence>
<evidence type="ECO:0000256" key="2">
    <source>
        <dbReference type="SAM" id="SignalP"/>
    </source>
</evidence>
<dbReference type="AlphaFoldDB" id="E2B2W5"/>
<evidence type="ECO:0000256" key="1">
    <source>
        <dbReference type="SAM" id="Phobius"/>
    </source>
</evidence>
<keyword evidence="1" id="KW-0812">Transmembrane</keyword>
<dbReference type="FunCoup" id="E2B2W5">
    <property type="interactions" value="5"/>
</dbReference>
<dbReference type="GO" id="GO:0016020">
    <property type="term" value="C:membrane"/>
    <property type="evidence" value="ECO:0007669"/>
    <property type="project" value="TreeGrafter"/>
</dbReference>
<dbReference type="InParanoid" id="E2B2W5"/>
<keyword evidence="1" id="KW-0472">Membrane</keyword>
<dbReference type="Proteomes" id="UP000008237">
    <property type="component" value="Unassembled WGS sequence"/>
</dbReference>
<dbReference type="STRING" id="610380.E2B2W5"/>
<keyword evidence="4" id="KW-1185">Reference proteome</keyword>
<keyword evidence="2" id="KW-0732">Signal</keyword>
<dbReference type="Pfam" id="PF07898">
    <property type="entry name" value="DUF1676"/>
    <property type="match status" value="1"/>
</dbReference>
<accession>E2B2W5</accession>
<dbReference type="OrthoDB" id="8179503at2759"/>
<feature type="transmembrane region" description="Helical" evidence="1">
    <location>
        <begin position="187"/>
        <end position="207"/>
    </location>
</feature>
<sequence length="236" mass="25512">MKKTSAVVVTLLTTALVLAAGQTIDECLKQDSISCVQNSLYRSAKDFFGKQQLDLVTGVSLVKNKDDARSARSGKELAHDQEMDAATGVAERQDALENFIGDEVGQFLTGRSLRINLASAFEKVSGSVRAFSESVPPEIRQAVDEVVEGRKRKKMRRILPLLIAAKIKMGLLATLTYFVAGLLAKKAIFASLISLAISAFVGMKSLWGVVSNSGWSSGGGWEDPHAHGQVHPTYHH</sequence>
<evidence type="ECO:0000313" key="3">
    <source>
        <dbReference type="EMBL" id="EFN89934.1"/>
    </source>
</evidence>
<gene>
    <name evidence="3" type="ORF">EAI_15233</name>
</gene>
<dbReference type="EMBL" id="GL445250">
    <property type="protein sequence ID" value="EFN89934.1"/>
    <property type="molecule type" value="Genomic_DNA"/>
</dbReference>
<dbReference type="PANTHER" id="PTHR21879:SF18">
    <property type="entry name" value="LD17368P"/>
    <property type="match status" value="1"/>
</dbReference>
<keyword evidence="1" id="KW-1133">Transmembrane helix</keyword>
<feature type="signal peptide" evidence="2">
    <location>
        <begin position="1"/>
        <end position="19"/>
    </location>
</feature>
<proteinExistence type="predicted"/>